<evidence type="ECO:0000256" key="6">
    <source>
        <dbReference type="ARBA" id="ARBA00023239"/>
    </source>
</evidence>
<gene>
    <name evidence="9" type="ORF">M427DRAFT_50835</name>
</gene>
<dbReference type="EMBL" id="KQ965731">
    <property type="protein sequence ID" value="KXS22529.1"/>
    <property type="molecule type" value="Genomic_DNA"/>
</dbReference>
<keyword evidence="3" id="KW-0547">Nucleotide-binding</keyword>
<dbReference type="CDD" id="cd07302">
    <property type="entry name" value="CHD"/>
    <property type="match status" value="1"/>
</dbReference>
<keyword evidence="7" id="KW-0732">Signal</keyword>
<name>A0A139B0M7_GONPJ</name>
<dbReference type="Gene3D" id="3.30.70.1230">
    <property type="entry name" value="Nucleotide cyclase"/>
    <property type="match status" value="1"/>
</dbReference>
<sequence>MITADIFAKILLTLVLTNASVEQVQGFQLAKVEEVTDTLNALVAELDAEIVETDAILSRLIPEDVIQQLKSGQDTGAREFDNVTVFFSDIASFTVLSGRTDPRDMIKMLERLWQNYDAIAKKWGVYKIETIGDAFFGVAGCPTETPDHAERAVQFSLDIMEMIRDFRTQAGEPINIRVGLNSGPVTAGILGETNPHYTVVGDTATVASRMEATSKPGRIHMNETTYNMVKDLGKFILSGPEPVEIKGVTTMTYWVDGRI</sequence>
<dbReference type="GO" id="GO:0004016">
    <property type="term" value="F:adenylate cyclase activity"/>
    <property type="evidence" value="ECO:0007669"/>
    <property type="project" value="TreeGrafter"/>
</dbReference>
<evidence type="ECO:0000256" key="4">
    <source>
        <dbReference type="ARBA" id="ARBA00022989"/>
    </source>
</evidence>
<evidence type="ECO:0000256" key="3">
    <source>
        <dbReference type="ARBA" id="ARBA00022741"/>
    </source>
</evidence>
<feature type="chain" id="PRO_5007296530" evidence="7">
    <location>
        <begin position="27"/>
        <end position="259"/>
    </location>
</feature>
<dbReference type="Pfam" id="PF00211">
    <property type="entry name" value="Guanylate_cyc"/>
    <property type="match status" value="1"/>
</dbReference>
<dbReference type="PROSITE" id="PS50125">
    <property type="entry name" value="GUANYLATE_CYCLASE_2"/>
    <property type="match status" value="1"/>
</dbReference>
<evidence type="ECO:0000256" key="5">
    <source>
        <dbReference type="ARBA" id="ARBA00023136"/>
    </source>
</evidence>
<dbReference type="STRING" id="1344416.A0A139B0M7"/>
<dbReference type="Proteomes" id="UP000070544">
    <property type="component" value="Unassembled WGS sequence"/>
</dbReference>
<evidence type="ECO:0000313" key="10">
    <source>
        <dbReference type="Proteomes" id="UP000070544"/>
    </source>
</evidence>
<proteinExistence type="predicted"/>
<dbReference type="OrthoDB" id="60033at2759"/>
<dbReference type="GO" id="GO:0001653">
    <property type="term" value="F:peptide receptor activity"/>
    <property type="evidence" value="ECO:0007669"/>
    <property type="project" value="TreeGrafter"/>
</dbReference>
<keyword evidence="2" id="KW-0812">Transmembrane</keyword>
<dbReference type="GO" id="GO:0000166">
    <property type="term" value="F:nucleotide binding"/>
    <property type="evidence" value="ECO:0007669"/>
    <property type="project" value="UniProtKB-KW"/>
</dbReference>
<feature type="signal peptide" evidence="7">
    <location>
        <begin position="1"/>
        <end position="26"/>
    </location>
</feature>
<protein>
    <submittedName>
        <fullName evidence="9">Adenylyl cyclase</fullName>
    </submittedName>
</protein>
<feature type="domain" description="Guanylate cyclase" evidence="8">
    <location>
        <begin position="84"/>
        <end position="211"/>
    </location>
</feature>
<dbReference type="SMART" id="SM00044">
    <property type="entry name" value="CYCc"/>
    <property type="match status" value="1"/>
</dbReference>
<dbReference type="AlphaFoldDB" id="A0A139B0M7"/>
<comment type="subcellular location">
    <subcellularLocation>
        <location evidence="1">Membrane</location>
    </subcellularLocation>
</comment>
<dbReference type="InterPro" id="IPR050401">
    <property type="entry name" value="Cyclic_nucleotide_synthase"/>
</dbReference>
<dbReference type="PANTHER" id="PTHR11920">
    <property type="entry name" value="GUANYLYL CYCLASE"/>
    <property type="match status" value="1"/>
</dbReference>
<dbReference type="GO" id="GO:0004383">
    <property type="term" value="F:guanylate cyclase activity"/>
    <property type="evidence" value="ECO:0007669"/>
    <property type="project" value="TreeGrafter"/>
</dbReference>
<keyword evidence="10" id="KW-1185">Reference proteome</keyword>
<evidence type="ECO:0000259" key="8">
    <source>
        <dbReference type="PROSITE" id="PS50125"/>
    </source>
</evidence>
<dbReference type="GO" id="GO:0035556">
    <property type="term" value="P:intracellular signal transduction"/>
    <property type="evidence" value="ECO:0007669"/>
    <property type="project" value="InterPro"/>
</dbReference>
<dbReference type="SUPFAM" id="SSF55073">
    <property type="entry name" value="Nucleotide cyclase"/>
    <property type="match status" value="1"/>
</dbReference>
<evidence type="ECO:0000256" key="2">
    <source>
        <dbReference type="ARBA" id="ARBA00022692"/>
    </source>
</evidence>
<keyword evidence="5" id="KW-0472">Membrane</keyword>
<evidence type="ECO:0000256" key="7">
    <source>
        <dbReference type="SAM" id="SignalP"/>
    </source>
</evidence>
<dbReference type="PANTHER" id="PTHR11920:SF335">
    <property type="entry name" value="GUANYLATE CYCLASE"/>
    <property type="match status" value="1"/>
</dbReference>
<evidence type="ECO:0000313" key="9">
    <source>
        <dbReference type="EMBL" id="KXS22529.1"/>
    </source>
</evidence>
<keyword evidence="4" id="KW-1133">Transmembrane helix</keyword>
<dbReference type="InterPro" id="IPR029787">
    <property type="entry name" value="Nucleotide_cyclase"/>
</dbReference>
<dbReference type="GO" id="GO:0007168">
    <property type="term" value="P:receptor guanylyl cyclase signaling pathway"/>
    <property type="evidence" value="ECO:0007669"/>
    <property type="project" value="TreeGrafter"/>
</dbReference>
<dbReference type="InterPro" id="IPR001054">
    <property type="entry name" value="A/G_cyclase"/>
</dbReference>
<reference evidence="9 10" key="1">
    <citation type="journal article" date="2015" name="Genome Biol. Evol.">
        <title>Phylogenomic analyses indicate that early fungi evolved digesting cell walls of algal ancestors of land plants.</title>
        <authorList>
            <person name="Chang Y."/>
            <person name="Wang S."/>
            <person name="Sekimoto S."/>
            <person name="Aerts A.L."/>
            <person name="Choi C."/>
            <person name="Clum A."/>
            <person name="LaButti K.M."/>
            <person name="Lindquist E.A."/>
            <person name="Yee Ngan C."/>
            <person name="Ohm R.A."/>
            <person name="Salamov A.A."/>
            <person name="Grigoriev I.V."/>
            <person name="Spatafora J.W."/>
            <person name="Berbee M.L."/>
        </authorList>
    </citation>
    <scope>NUCLEOTIDE SEQUENCE [LARGE SCALE GENOMIC DNA]</scope>
    <source>
        <strain evidence="9 10">JEL478</strain>
    </source>
</reference>
<organism evidence="9 10">
    <name type="scientific">Gonapodya prolifera (strain JEL478)</name>
    <name type="common">Monoblepharis prolifera</name>
    <dbReference type="NCBI Taxonomy" id="1344416"/>
    <lineage>
        <taxon>Eukaryota</taxon>
        <taxon>Fungi</taxon>
        <taxon>Fungi incertae sedis</taxon>
        <taxon>Chytridiomycota</taxon>
        <taxon>Chytridiomycota incertae sedis</taxon>
        <taxon>Monoblepharidomycetes</taxon>
        <taxon>Monoblepharidales</taxon>
        <taxon>Gonapodyaceae</taxon>
        <taxon>Gonapodya</taxon>
    </lineage>
</organism>
<accession>A0A139B0M7</accession>
<dbReference type="GO" id="GO:0005886">
    <property type="term" value="C:plasma membrane"/>
    <property type="evidence" value="ECO:0007669"/>
    <property type="project" value="TreeGrafter"/>
</dbReference>
<evidence type="ECO:0000256" key="1">
    <source>
        <dbReference type="ARBA" id="ARBA00004370"/>
    </source>
</evidence>
<keyword evidence="6" id="KW-0456">Lyase</keyword>